<dbReference type="PANTHER" id="PTHR18895:SF74">
    <property type="entry name" value="MTRF1L RELEASE FACTOR GLUTAMINE METHYLTRANSFERASE"/>
    <property type="match status" value="1"/>
</dbReference>
<sequence>MTIVSTSEHGDGARARTPLSPRQMVFGGLSIQYDARVLEPREWTTRQSFWAAELLAEAPAGPVLELCAGVGHIGLLTLTLRDRAGVLVDADAGACAHARVNLQRARLGDRVEVRNARAEQALADGERFALAIVDPPWVPSTEVGRFPADPTFAIDGGGDGLDVARSCLEALVGHLLPDAPVVLQLGTPEQVTRLLAQVGEGWRLVEQRQHEDRGVLAHLVLDTNDSAAGR</sequence>
<feature type="domain" description="Methyltransferase small" evidence="1">
    <location>
        <begin position="54"/>
        <end position="138"/>
    </location>
</feature>
<evidence type="ECO:0000313" key="2">
    <source>
        <dbReference type="EMBL" id="GAA1111009.1"/>
    </source>
</evidence>
<dbReference type="InterPro" id="IPR007848">
    <property type="entry name" value="Small_mtfrase_dom"/>
</dbReference>
<name>A0ABN1U088_9ACTN</name>
<gene>
    <name evidence="2" type="ORF">GCM10009668_34960</name>
</gene>
<organism evidence="2 3">
    <name type="scientific">Nocardioides dubius</name>
    <dbReference type="NCBI Taxonomy" id="317019"/>
    <lineage>
        <taxon>Bacteria</taxon>
        <taxon>Bacillati</taxon>
        <taxon>Actinomycetota</taxon>
        <taxon>Actinomycetes</taxon>
        <taxon>Propionibacteriales</taxon>
        <taxon>Nocardioidaceae</taxon>
        <taxon>Nocardioides</taxon>
    </lineage>
</organism>
<dbReference type="PANTHER" id="PTHR18895">
    <property type="entry name" value="HEMK METHYLTRANSFERASE"/>
    <property type="match status" value="1"/>
</dbReference>
<dbReference type="InterPro" id="IPR002052">
    <property type="entry name" value="DNA_methylase_N6_adenine_CS"/>
</dbReference>
<dbReference type="InterPro" id="IPR029063">
    <property type="entry name" value="SAM-dependent_MTases_sf"/>
</dbReference>
<dbReference type="EMBL" id="BAAALG010000013">
    <property type="protein sequence ID" value="GAA1111009.1"/>
    <property type="molecule type" value="Genomic_DNA"/>
</dbReference>
<dbReference type="CDD" id="cd02440">
    <property type="entry name" value="AdoMet_MTases"/>
    <property type="match status" value="1"/>
</dbReference>
<comment type="caution">
    <text evidence="2">The sequence shown here is derived from an EMBL/GenBank/DDBJ whole genome shotgun (WGS) entry which is preliminary data.</text>
</comment>
<proteinExistence type="predicted"/>
<protein>
    <recommendedName>
        <fullName evidence="1">Methyltransferase small domain-containing protein</fullName>
    </recommendedName>
</protein>
<keyword evidence="3" id="KW-1185">Reference proteome</keyword>
<dbReference type="Pfam" id="PF05175">
    <property type="entry name" value="MTS"/>
    <property type="match status" value="1"/>
</dbReference>
<dbReference type="Gene3D" id="3.40.50.150">
    <property type="entry name" value="Vaccinia Virus protein VP39"/>
    <property type="match status" value="1"/>
</dbReference>
<dbReference type="Proteomes" id="UP001501581">
    <property type="component" value="Unassembled WGS sequence"/>
</dbReference>
<dbReference type="SUPFAM" id="SSF53335">
    <property type="entry name" value="S-adenosyl-L-methionine-dependent methyltransferases"/>
    <property type="match status" value="1"/>
</dbReference>
<evidence type="ECO:0000259" key="1">
    <source>
        <dbReference type="Pfam" id="PF05175"/>
    </source>
</evidence>
<dbReference type="InterPro" id="IPR050320">
    <property type="entry name" value="N5-glutamine_MTase"/>
</dbReference>
<dbReference type="PROSITE" id="PS00092">
    <property type="entry name" value="N6_MTASE"/>
    <property type="match status" value="1"/>
</dbReference>
<evidence type="ECO:0000313" key="3">
    <source>
        <dbReference type="Proteomes" id="UP001501581"/>
    </source>
</evidence>
<reference evidence="2 3" key="1">
    <citation type="journal article" date="2019" name="Int. J. Syst. Evol. Microbiol.">
        <title>The Global Catalogue of Microorganisms (GCM) 10K type strain sequencing project: providing services to taxonomists for standard genome sequencing and annotation.</title>
        <authorList>
            <consortium name="The Broad Institute Genomics Platform"/>
            <consortium name="The Broad Institute Genome Sequencing Center for Infectious Disease"/>
            <person name="Wu L."/>
            <person name="Ma J."/>
        </authorList>
    </citation>
    <scope>NUCLEOTIDE SEQUENCE [LARGE SCALE GENOMIC DNA]</scope>
    <source>
        <strain evidence="2 3">JCM 13008</strain>
    </source>
</reference>
<accession>A0ABN1U088</accession>